<accession>A0AAP0RWD9</accession>
<dbReference type="PANTHER" id="PTHR31672">
    <property type="entry name" value="BNACNNG10540D PROTEIN"/>
    <property type="match status" value="1"/>
</dbReference>
<keyword evidence="2" id="KW-1185">Reference proteome</keyword>
<dbReference type="EMBL" id="JBBPBK010000006">
    <property type="protein sequence ID" value="KAK9282740.1"/>
    <property type="molecule type" value="Genomic_DNA"/>
</dbReference>
<gene>
    <name evidence="1" type="ORF">L1049_010960</name>
</gene>
<dbReference type="Proteomes" id="UP001415857">
    <property type="component" value="Unassembled WGS sequence"/>
</dbReference>
<sequence>MGSDSKNLDFPCKIYSKQSGTTVNGALHWVVHEDHYYSVIIYFDLAEMKFKEVPRPDSTSWCRKFDFAVSGGCICEVDNKGSHAEVWVMMEYGVKESWTNLFVIRCQSLKYLMPLGFTKNGKFLMEINREKLVSYNFKWKKEEFMMSTTNGFDFKMSTYLESLVSPNAINGPKA</sequence>
<dbReference type="AlphaFoldDB" id="A0AAP0RWD9"/>
<name>A0AAP0RWD9_LIQFO</name>
<dbReference type="InterPro" id="IPR050796">
    <property type="entry name" value="SCF_F-box_component"/>
</dbReference>
<evidence type="ECO:0008006" key="3">
    <source>
        <dbReference type="Google" id="ProtNLM"/>
    </source>
</evidence>
<evidence type="ECO:0000313" key="2">
    <source>
        <dbReference type="Proteomes" id="UP001415857"/>
    </source>
</evidence>
<dbReference type="PANTHER" id="PTHR31672:SF13">
    <property type="entry name" value="F-BOX PROTEIN CPR30-LIKE"/>
    <property type="match status" value="1"/>
</dbReference>
<evidence type="ECO:0000313" key="1">
    <source>
        <dbReference type="EMBL" id="KAK9282740.1"/>
    </source>
</evidence>
<proteinExistence type="predicted"/>
<reference evidence="1 2" key="1">
    <citation type="journal article" date="2024" name="Plant J.">
        <title>Genome sequences and population genomics reveal climatic adaptation and genomic divergence between two closely related sweetgum species.</title>
        <authorList>
            <person name="Xu W.Q."/>
            <person name="Ren C.Q."/>
            <person name="Zhang X.Y."/>
            <person name="Comes H.P."/>
            <person name="Liu X.H."/>
            <person name="Li Y.G."/>
            <person name="Kettle C.J."/>
            <person name="Jalonen R."/>
            <person name="Gaisberger H."/>
            <person name="Ma Y.Z."/>
            <person name="Qiu Y.X."/>
        </authorList>
    </citation>
    <scope>NUCLEOTIDE SEQUENCE [LARGE SCALE GENOMIC DNA]</scope>
    <source>
        <strain evidence="1">Hangzhou</strain>
    </source>
</reference>
<comment type="caution">
    <text evidence="1">The sequence shown here is derived from an EMBL/GenBank/DDBJ whole genome shotgun (WGS) entry which is preliminary data.</text>
</comment>
<protein>
    <recommendedName>
        <fullName evidence="3">F-box protein</fullName>
    </recommendedName>
</protein>
<organism evidence="1 2">
    <name type="scientific">Liquidambar formosana</name>
    <name type="common">Formosan gum</name>
    <dbReference type="NCBI Taxonomy" id="63359"/>
    <lineage>
        <taxon>Eukaryota</taxon>
        <taxon>Viridiplantae</taxon>
        <taxon>Streptophyta</taxon>
        <taxon>Embryophyta</taxon>
        <taxon>Tracheophyta</taxon>
        <taxon>Spermatophyta</taxon>
        <taxon>Magnoliopsida</taxon>
        <taxon>eudicotyledons</taxon>
        <taxon>Gunneridae</taxon>
        <taxon>Pentapetalae</taxon>
        <taxon>Saxifragales</taxon>
        <taxon>Altingiaceae</taxon>
        <taxon>Liquidambar</taxon>
    </lineage>
</organism>